<feature type="active site" description="Nucleophile" evidence="6">
    <location>
        <position position="382"/>
    </location>
</feature>
<evidence type="ECO:0000256" key="2">
    <source>
        <dbReference type="ARBA" id="ARBA00022676"/>
    </source>
</evidence>
<dbReference type="Proteomes" id="UP001250932">
    <property type="component" value="Unassembled WGS sequence"/>
</dbReference>
<dbReference type="PANTHER" id="PTHR47786">
    <property type="entry name" value="ALPHA-1,4-GLUCAN:MALTOSE-1-PHOSPHATE MALTOSYLTRANSFERASE"/>
    <property type="match status" value="1"/>
</dbReference>
<evidence type="ECO:0000256" key="7">
    <source>
        <dbReference type="SAM" id="MobiDB-lite"/>
    </source>
</evidence>
<dbReference type="InterPro" id="IPR026585">
    <property type="entry name" value="GlgE"/>
</dbReference>
<dbReference type="CDD" id="cd11344">
    <property type="entry name" value="AmyAc_GlgE_like"/>
    <property type="match status" value="1"/>
</dbReference>
<dbReference type="SUPFAM" id="SSF51445">
    <property type="entry name" value="(Trans)glycosidases"/>
    <property type="match status" value="1"/>
</dbReference>
<keyword evidence="10" id="KW-1185">Reference proteome</keyword>
<keyword evidence="3 6" id="KW-0808">Transferase</keyword>
<evidence type="ECO:0000256" key="5">
    <source>
        <dbReference type="ARBA" id="ARBA00048735"/>
    </source>
</evidence>
<keyword evidence="2 6" id="KW-0328">Glycosyltransferase</keyword>
<feature type="active site" description="Proton donor" evidence="6">
    <location>
        <position position="411"/>
    </location>
</feature>
<feature type="binding site" evidence="6">
    <location>
        <position position="251"/>
    </location>
    <ligand>
        <name>alpha-maltose 1-phosphate</name>
        <dbReference type="ChEBI" id="CHEBI:63576"/>
    </ligand>
</feature>
<dbReference type="Gene3D" id="1.20.58.80">
    <property type="entry name" value="Phosphotransferase system, lactose/cellobiose-type IIA subunit"/>
    <property type="match status" value="1"/>
</dbReference>
<feature type="compositionally biased region" description="Polar residues" evidence="7">
    <location>
        <begin position="248"/>
        <end position="257"/>
    </location>
</feature>
<dbReference type="EC" id="2.4.99.16" evidence="6"/>
<dbReference type="InterPro" id="IPR013780">
    <property type="entry name" value="Glyco_hydro_b"/>
</dbReference>
<dbReference type="PANTHER" id="PTHR47786:SF2">
    <property type="entry name" value="GLYCOSYL HYDROLASE FAMILY 13 CATALYTIC DOMAIN-CONTAINING PROTEIN"/>
    <property type="match status" value="1"/>
</dbReference>
<protein>
    <recommendedName>
        <fullName evidence="6">Alpha-1,4-glucan:maltose-1-phosphate maltosyltransferase</fullName>
        <shortName evidence="6">GMPMT</shortName>
        <ecNumber evidence="6">2.4.99.16</ecNumber>
    </recommendedName>
    <alternativeName>
        <fullName evidence="6">(1-&gt;4)-alpha-D-glucan:maltose-1-phosphate alpha-D-maltosyltransferase</fullName>
    </alternativeName>
</protein>
<comment type="function">
    <text evidence="6">Maltosyltransferase that uses maltose 1-phosphate (M1P) as the sugar donor to elongate linear or branched alpha-(1-&gt;4)-glucans. Is involved in a branched alpha-glucan biosynthetic pathway from trehalose, together with TreS, Mak and GlgB.</text>
</comment>
<dbReference type="InterPro" id="IPR013783">
    <property type="entry name" value="Ig-like_fold"/>
</dbReference>
<keyword evidence="4 6" id="KW-0119">Carbohydrate metabolism</keyword>
<name>A0ABU3K5R0_9BACT</name>
<evidence type="ECO:0000256" key="4">
    <source>
        <dbReference type="ARBA" id="ARBA00023277"/>
    </source>
</evidence>
<feature type="binding site" evidence="6">
    <location>
        <begin position="522"/>
        <end position="523"/>
    </location>
    <ligand>
        <name>alpha-maltose 1-phosphate</name>
        <dbReference type="ChEBI" id="CHEBI:63576"/>
    </ligand>
</feature>
<comment type="catalytic activity">
    <reaction evidence="5 6">
        <text>alpha-maltose 1-phosphate + [(1-&gt;4)-alpha-D-glucosyl](n) = [(1-&gt;4)-alpha-D-glucosyl](n+2) + phosphate</text>
        <dbReference type="Rhea" id="RHEA:42692"/>
        <dbReference type="Rhea" id="RHEA-COMP:9584"/>
        <dbReference type="Rhea" id="RHEA-COMP:10183"/>
        <dbReference type="ChEBI" id="CHEBI:15444"/>
        <dbReference type="ChEBI" id="CHEBI:43474"/>
        <dbReference type="ChEBI" id="CHEBI:63576"/>
        <dbReference type="EC" id="2.4.99.16"/>
    </reaction>
</comment>
<accession>A0ABU3K5R0</accession>
<dbReference type="InterPro" id="IPR049171">
    <property type="entry name" value="GLGE_C"/>
</dbReference>
<evidence type="ECO:0000313" key="9">
    <source>
        <dbReference type="EMBL" id="MDT7041706.1"/>
    </source>
</evidence>
<evidence type="ECO:0000256" key="6">
    <source>
        <dbReference type="HAMAP-Rule" id="MF_02124"/>
    </source>
</evidence>
<comment type="caution">
    <text evidence="6">Lacks conserved residue(s) required for the propagation of feature annotation.</text>
</comment>
<dbReference type="InterPro" id="IPR006047">
    <property type="entry name" value="GH13_cat_dom"/>
</dbReference>
<dbReference type="Pfam" id="PF00128">
    <property type="entry name" value="Alpha-amylase"/>
    <property type="match status" value="1"/>
</dbReference>
<organism evidence="9 10">
    <name type="scientific">Candidatus Nitronereus thalassa</name>
    <dbReference type="NCBI Taxonomy" id="3020898"/>
    <lineage>
        <taxon>Bacteria</taxon>
        <taxon>Pseudomonadati</taxon>
        <taxon>Nitrospirota</taxon>
        <taxon>Nitrospiria</taxon>
        <taxon>Nitrospirales</taxon>
        <taxon>Nitrospiraceae</taxon>
        <taxon>Candidatus Nitronereus</taxon>
    </lineage>
</organism>
<evidence type="ECO:0000256" key="3">
    <source>
        <dbReference type="ARBA" id="ARBA00022679"/>
    </source>
</evidence>
<dbReference type="Pfam" id="PF11896">
    <property type="entry name" value="GlgE_dom_N_S"/>
    <property type="match status" value="1"/>
</dbReference>
<proteinExistence type="inferred from homology"/>
<gene>
    <name evidence="6" type="primary">glgE</name>
    <name evidence="9" type="ORF">PPG34_05040</name>
</gene>
<comment type="similarity">
    <text evidence="6">Belongs to the glycosyl hydrolase 13 family. GlgE subfamily.</text>
</comment>
<dbReference type="InterPro" id="IPR021828">
    <property type="entry name" value="GlgE_dom_N/S"/>
</dbReference>
<feature type="site" description="Transition state stabilizer" evidence="6">
    <location>
        <position position="469"/>
    </location>
</feature>
<feature type="region of interest" description="Disordered" evidence="7">
    <location>
        <begin position="248"/>
        <end position="272"/>
    </location>
</feature>
<evidence type="ECO:0000259" key="8">
    <source>
        <dbReference type="SMART" id="SM00642"/>
    </source>
</evidence>
<evidence type="ECO:0000313" key="10">
    <source>
        <dbReference type="Proteomes" id="UP001250932"/>
    </source>
</evidence>
<dbReference type="HAMAP" id="MF_02124">
    <property type="entry name" value="GlgE"/>
    <property type="match status" value="1"/>
</dbReference>
<comment type="subunit">
    <text evidence="1 6">Homodimer.</text>
</comment>
<comment type="caution">
    <text evidence="9">The sequence shown here is derived from an EMBL/GenBank/DDBJ whole genome shotgun (WGS) entry which is preliminary data.</text>
</comment>
<sequence>MSHPPQHFQSIIIEHVNPEINGGRYPIKREVGDRLEVSVDIFKEGHDLIGAVLRHKKTSEADWQETPLQHINNDRWAGSIELTENTRYLYTIGAFVRTFASWREELEKKQGVQDDLSSELLEGQALLQAAVAYCKDPTKGTLQKWLTKWTTQQGQEAIIAIALNEELSTLMDRHEERHAWAVYPRELEVIVDRVRARYGAWYEIFPRSQGTQPGKGTTFRECEARLPYIRDMGFDVLYLTPIHPIGTTNRKGPNNSLKAGPNDPGSPYAIGSTHGGYDAIEPSLGTLDDFDHFEKAVRAHGMELALDFAINASPDHPYVKSHPEWFKQRPDGTIKYAENPPKKYEDIYALDFYCQDWRAIWEELKRVILFWVSHGVKIFRVDNPHTKPVPFWEWLIQEIQAVHPDVIFLAEAFTRPKMMRVLAKAGYTQSYTYFTWRNFKQEMTEYLVELTQSEMKEYFRPNFFTCTPDILPEILQQGGPPAFKFRVVLAATLSPTYGIYSSYELCENRALPGKEEYLDSEKYEIKAWDWDRPGNIRDYITRLNQIRKDNPALHDFENLRFYQADNDHIIFYGKSTIDKSNILLIAVNMNPYQTQEAVLHIPIEEFEISHNDTYQLHELLWGTYHLVKGSFYTIRLDPQENPAVIFAVRRWSRKEQDFDYFL</sequence>
<dbReference type="InterPro" id="IPR017853">
    <property type="entry name" value="GH"/>
</dbReference>
<reference evidence="9 10" key="1">
    <citation type="journal article" date="2023" name="ISME J.">
        <title>Cultivation and genomic characterization of novel and ubiquitous marine nitrite-oxidizing bacteria from the Nitrospirales.</title>
        <authorList>
            <person name="Mueller A.J."/>
            <person name="Daebeler A."/>
            <person name="Herbold C.W."/>
            <person name="Kirkegaard R.H."/>
            <person name="Daims H."/>
        </authorList>
    </citation>
    <scope>NUCLEOTIDE SEQUENCE [LARGE SCALE GENOMIC DNA]</scope>
    <source>
        <strain evidence="9 10">EB</strain>
    </source>
</reference>
<dbReference type="Gene3D" id="2.60.40.10">
    <property type="entry name" value="Immunoglobulins"/>
    <property type="match status" value="1"/>
</dbReference>
<dbReference type="RefSeq" id="WP_313832054.1">
    <property type="nucleotide sequence ID" value="NZ_JAQOUE010000001.1"/>
</dbReference>
<feature type="binding site" evidence="6">
    <location>
        <position position="383"/>
    </location>
    <ligand>
        <name>alpha-maltose 1-phosphate</name>
        <dbReference type="ChEBI" id="CHEBI:63576"/>
    </ligand>
</feature>
<dbReference type="Gene3D" id="2.60.40.1180">
    <property type="entry name" value="Golgi alpha-mannosidase II"/>
    <property type="match status" value="1"/>
</dbReference>
<feature type="domain" description="Glycosyl hydrolase family 13 catalytic" evidence="8">
    <location>
        <begin position="203"/>
        <end position="547"/>
    </location>
</feature>
<dbReference type="EMBL" id="JAQOUE010000001">
    <property type="protein sequence ID" value="MDT7041706.1"/>
    <property type="molecule type" value="Genomic_DNA"/>
</dbReference>
<dbReference type="SMART" id="SM00642">
    <property type="entry name" value="Aamy"/>
    <property type="match status" value="1"/>
</dbReference>
<feature type="binding site" evidence="6">
    <location>
        <position position="346"/>
    </location>
    <ligand>
        <name>alpha-maltose 1-phosphate</name>
        <dbReference type="ChEBI" id="CHEBI:63576"/>
    </ligand>
</feature>
<evidence type="ECO:0000256" key="1">
    <source>
        <dbReference type="ARBA" id="ARBA00011738"/>
    </source>
</evidence>
<dbReference type="Gene3D" id="3.20.20.80">
    <property type="entry name" value="Glycosidases"/>
    <property type="match status" value="1"/>
</dbReference>
<dbReference type="Pfam" id="PF21702">
    <property type="entry name" value="GLGE_C"/>
    <property type="match status" value="1"/>
</dbReference>